<geneLocation type="mitochondrion" evidence="1"/>
<organism evidence="1">
    <name type="scientific">Picea glauca</name>
    <name type="common">White spruce</name>
    <name type="synonym">Pinus glauca</name>
    <dbReference type="NCBI Taxonomy" id="3330"/>
    <lineage>
        <taxon>Eukaryota</taxon>
        <taxon>Viridiplantae</taxon>
        <taxon>Streptophyta</taxon>
        <taxon>Embryophyta</taxon>
        <taxon>Tracheophyta</taxon>
        <taxon>Spermatophyta</taxon>
        <taxon>Pinopsida</taxon>
        <taxon>Pinidae</taxon>
        <taxon>Conifers I</taxon>
        <taxon>Pinales</taxon>
        <taxon>Pinaceae</taxon>
        <taxon>Picea</taxon>
    </lineage>
</organism>
<name>A0A117NHD8_PICGL</name>
<reference evidence="1" key="1">
    <citation type="journal article" date="2015" name="Genome Biol. Evol.">
        <title>Organellar Genomes of White Spruce (Picea glauca): Assembly and Annotation.</title>
        <authorList>
            <person name="Jackman S.D."/>
            <person name="Warren R.L."/>
            <person name="Gibb E.A."/>
            <person name="Vandervalk B.P."/>
            <person name="Mohamadi H."/>
            <person name="Chu J."/>
            <person name="Raymond A."/>
            <person name="Pleasance S."/>
            <person name="Coope R."/>
            <person name="Wildung M.R."/>
            <person name="Ritland C.E."/>
            <person name="Bousquet J."/>
            <person name="Jones S.J."/>
            <person name="Bohlmann J."/>
            <person name="Birol I."/>
        </authorList>
    </citation>
    <scope>NUCLEOTIDE SEQUENCE [LARGE SCALE GENOMIC DNA]</scope>
    <source>
        <tissue evidence="1">Flushing bud</tissue>
    </source>
</reference>
<accession>A0A117NHD8</accession>
<dbReference type="EMBL" id="LKAM01000006">
    <property type="protein sequence ID" value="KUM48232.1"/>
    <property type="molecule type" value="Genomic_DNA"/>
</dbReference>
<proteinExistence type="predicted"/>
<gene>
    <name evidence="1" type="ORF">ABT39_MTgene5229</name>
</gene>
<sequence length="95" mass="10677">MGLMMDRHFGTIYHRTGLMIMMLRGRLMPMMGQGGYDGAMIECASGPFMRQGCITQFPLMRIRGSSCTEVVHVGVDPSLTFWRVPGIPFQEGHHD</sequence>
<dbReference type="AlphaFoldDB" id="A0A117NHD8"/>
<keyword evidence="1" id="KW-0496">Mitochondrion</keyword>
<protein>
    <submittedName>
        <fullName evidence="1">Uncharacterized protein</fullName>
    </submittedName>
</protein>
<evidence type="ECO:0000313" key="1">
    <source>
        <dbReference type="EMBL" id="KUM48232.1"/>
    </source>
</evidence>
<comment type="caution">
    <text evidence="1">The sequence shown here is derived from an EMBL/GenBank/DDBJ whole genome shotgun (WGS) entry which is preliminary data.</text>
</comment>